<evidence type="ECO:0000259" key="1">
    <source>
        <dbReference type="Pfam" id="PF00144"/>
    </source>
</evidence>
<reference evidence="2" key="1">
    <citation type="submission" date="2018-05" db="EMBL/GenBank/DDBJ databases">
        <authorList>
            <person name="Lanie J.A."/>
            <person name="Ng W.-L."/>
            <person name="Kazmierczak K.M."/>
            <person name="Andrzejewski T.M."/>
            <person name="Davidsen T.M."/>
            <person name="Wayne K.J."/>
            <person name="Tettelin H."/>
            <person name="Glass J.I."/>
            <person name="Rusch D."/>
            <person name="Podicherti R."/>
            <person name="Tsui H.-C.T."/>
            <person name="Winkler M.E."/>
        </authorList>
    </citation>
    <scope>NUCLEOTIDE SEQUENCE</scope>
</reference>
<dbReference type="InterPro" id="IPR012338">
    <property type="entry name" value="Beta-lactam/transpept-like"/>
</dbReference>
<dbReference type="AlphaFoldDB" id="A0A382IQJ1"/>
<evidence type="ECO:0000313" key="2">
    <source>
        <dbReference type="EMBL" id="SVC01529.1"/>
    </source>
</evidence>
<dbReference type="SUPFAM" id="SSF56601">
    <property type="entry name" value="beta-lactamase/transpeptidase-like"/>
    <property type="match status" value="1"/>
</dbReference>
<feature type="non-terminal residue" evidence="2">
    <location>
        <position position="1"/>
    </location>
</feature>
<dbReference type="InterPro" id="IPR050789">
    <property type="entry name" value="Diverse_Enzym_Activities"/>
</dbReference>
<organism evidence="2">
    <name type="scientific">marine metagenome</name>
    <dbReference type="NCBI Taxonomy" id="408172"/>
    <lineage>
        <taxon>unclassified sequences</taxon>
        <taxon>metagenomes</taxon>
        <taxon>ecological metagenomes</taxon>
    </lineage>
</organism>
<accession>A0A382IQJ1</accession>
<dbReference type="Pfam" id="PF00144">
    <property type="entry name" value="Beta-lactamase"/>
    <property type="match status" value="1"/>
</dbReference>
<dbReference type="Gene3D" id="3.40.710.10">
    <property type="entry name" value="DD-peptidase/beta-lactamase superfamily"/>
    <property type="match status" value="1"/>
</dbReference>
<dbReference type="PANTHER" id="PTHR43283:SF3">
    <property type="entry name" value="BETA-LACTAMASE FAMILY PROTEIN (AFU_ORTHOLOGUE AFUA_5G07500)"/>
    <property type="match status" value="1"/>
</dbReference>
<feature type="domain" description="Beta-lactamase-related" evidence="1">
    <location>
        <begin position="1"/>
        <end position="328"/>
    </location>
</feature>
<proteinExistence type="predicted"/>
<dbReference type="EMBL" id="UINC01068708">
    <property type="protein sequence ID" value="SVC01529.1"/>
    <property type="molecule type" value="Genomic_DNA"/>
</dbReference>
<sequence length="352" mass="39194">IYSMTKPITTVASMTLYEEGYFQLDDPVAKYIPEFEEVKVWTGEGDISNVVDCESPMLVRHVMSHTSGLTYGFMNTNPVDAVYRDNEMGEFEDLSAWISNLATIPLISQPGSQWNYSVSTDVLGKLIEVWSGQTLEQFFSERLFAPLEMIDSGFHVKEENHGRFSALYEPLVGPSMGSLNVPDPGERHGLKLVEPYNKSRYLKPTKHFSGGGGLVSTMNDYARFCQMLMNGGELDGARILSPTTIKHMRTNQLPNSKDMAAMGQPVWSETSYDGIGFGLGFAVVLDPIKASIVASPGEHHWGGAASTFFWLDPAEDLYVIFLTQLIPSSTYPIRRELRVRVYQSLVESNAES</sequence>
<dbReference type="PANTHER" id="PTHR43283">
    <property type="entry name" value="BETA-LACTAMASE-RELATED"/>
    <property type="match status" value="1"/>
</dbReference>
<protein>
    <recommendedName>
        <fullName evidence="1">Beta-lactamase-related domain-containing protein</fullName>
    </recommendedName>
</protein>
<dbReference type="InterPro" id="IPR001466">
    <property type="entry name" value="Beta-lactam-related"/>
</dbReference>
<name>A0A382IQJ1_9ZZZZ</name>
<gene>
    <name evidence="2" type="ORF">METZ01_LOCUS254383</name>
</gene>